<feature type="compositionally biased region" description="Gly residues" evidence="1">
    <location>
        <begin position="292"/>
        <end position="309"/>
    </location>
</feature>
<feature type="compositionally biased region" description="Low complexity" evidence="1">
    <location>
        <begin position="310"/>
        <end position="342"/>
    </location>
</feature>
<dbReference type="RefSeq" id="WP_345678563.1">
    <property type="nucleotide sequence ID" value="NZ_BAABHS010000022.1"/>
</dbReference>
<dbReference type="InterPro" id="IPR043725">
    <property type="entry name" value="DUF5667"/>
</dbReference>
<organism evidence="4 5">
    <name type="scientific">Yinghuangia aomiensis</name>
    <dbReference type="NCBI Taxonomy" id="676205"/>
    <lineage>
        <taxon>Bacteria</taxon>
        <taxon>Bacillati</taxon>
        <taxon>Actinomycetota</taxon>
        <taxon>Actinomycetes</taxon>
        <taxon>Kitasatosporales</taxon>
        <taxon>Streptomycetaceae</taxon>
        <taxon>Yinghuangia</taxon>
    </lineage>
</organism>
<accession>A0ABP9HWR3</accession>
<proteinExistence type="predicted"/>
<evidence type="ECO:0000256" key="1">
    <source>
        <dbReference type="SAM" id="MobiDB-lite"/>
    </source>
</evidence>
<protein>
    <recommendedName>
        <fullName evidence="3">DUF5667 domain-containing protein</fullName>
    </recommendedName>
</protein>
<feature type="domain" description="DUF5667" evidence="3">
    <location>
        <begin position="136"/>
        <end position="252"/>
    </location>
</feature>
<feature type="transmembrane region" description="Helical" evidence="2">
    <location>
        <begin position="112"/>
        <end position="132"/>
    </location>
</feature>
<sequence>MSIAVVDRRRIAAFAQALDELESGLAPSRGETRGDGQGDPETAAHLAAVALLRDTGGQAPAPAADFRAALRARLLDEAAALPAAAAVPAPRGAHRRAVPAVRTRATRWRRRCAVAGAALVLTGGSLGGIAYASTDALPGDMTYSVKRGIEDLKLSWAGSDRERGEEYLKQARTRLSEAERLLDRSGNGTVSASTTGHLKEVLTDMRDETTHGRALLTDTYNANQSKVGPMRDLADFAQNGRTRMDRIDERLPGELAADRAMVWNLLNDIRAQVTTIPGAVGPDDEASSGTGKSVGPGHPGTTQGPGGRPVPGTTQAPGAAPAPAQPGRDAVPGGAPGAATAPAGVLPSVNIPLLEPTTTGTATPAPTPSPVGVNVPAPALPPVGLNVPPLLPGLPGIGITIGGAPQTQQP</sequence>
<keyword evidence="5" id="KW-1185">Reference proteome</keyword>
<comment type="caution">
    <text evidence="4">The sequence shown here is derived from an EMBL/GenBank/DDBJ whole genome shotgun (WGS) entry which is preliminary data.</text>
</comment>
<dbReference type="EMBL" id="BAABHS010000022">
    <property type="protein sequence ID" value="GAA4980459.1"/>
    <property type="molecule type" value="Genomic_DNA"/>
</dbReference>
<gene>
    <name evidence="4" type="ORF">GCM10023205_56900</name>
</gene>
<dbReference type="Proteomes" id="UP001500466">
    <property type="component" value="Unassembled WGS sequence"/>
</dbReference>
<dbReference type="Pfam" id="PF18915">
    <property type="entry name" value="DUF5667"/>
    <property type="match status" value="1"/>
</dbReference>
<feature type="region of interest" description="Disordered" evidence="1">
    <location>
        <begin position="276"/>
        <end position="342"/>
    </location>
</feature>
<keyword evidence="2" id="KW-1133">Transmembrane helix</keyword>
<evidence type="ECO:0000256" key="2">
    <source>
        <dbReference type="SAM" id="Phobius"/>
    </source>
</evidence>
<evidence type="ECO:0000313" key="5">
    <source>
        <dbReference type="Proteomes" id="UP001500466"/>
    </source>
</evidence>
<evidence type="ECO:0000259" key="3">
    <source>
        <dbReference type="Pfam" id="PF18915"/>
    </source>
</evidence>
<keyword evidence="2" id="KW-0812">Transmembrane</keyword>
<keyword evidence="2" id="KW-0472">Membrane</keyword>
<reference evidence="5" key="1">
    <citation type="journal article" date="2019" name="Int. J. Syst. Evol. Microbiol.">
        <title>The Global Catalogue of Microorganisms (GCM) 10K type strain sequencing project: providing services to taxonomists for standard genome sequencing and annotation.</title>
        <authorList>
            <consortium name="The Broad Institute Genomics Platform"/>
            <consortium name="The Broad Institute Genome Sequencing Center for Infectious Disease"/>
            <person name="Wu L."/>
            <person name="Ma J."/>
        </authorList>
    </citation>
    <scope>NUCLEOTIDE SEQUENCE [LARGE SCALE GENOMIC DNA]</scope>
    <source>
        <strain evidence="5">JCM 17986</strain>
    </source>
</reference>
<evidence type="ECO:0000313" key="4">
    <source>
        <dbReference type="EMBL" id="GAA4980459.1"/>
    </source>
</evidence>
<name>A0ABP9HWR3_9ACTN</name>